<evidence type="ECO:0000313" key="5">
    <source>
        <dbReference type="EMBL" id="KAK1686645.1"/>
    </source>
</evidence>
<gene>
    <name evidence="5" type="ORF">QYE76_047493</name>
</gene>
<evidence type="ECO:0000313" key="6">
    <source>
        <dbReference type="Proteomes" id="UP001231189"/>
    </source>
</evidence>
<keyword evidence="6" id="KW-1185">Reference proteome</keyword>
<feature type="region of interest" description="Disordered" evidence="4">
    <location>
        <begin position="437"/>
        <end position="515"/>
    </location>
</feature>
<protein>
    <submittedName>
        <fullName evidence="5">Uncharacterized protein</fullName>
    </submittedName>
</protein>
<name>A0AAD8TNX0_LOLMU</name>
<feature type="compositionally biased region" description="Low complexity" evidence="4">
    <location>
        <begin position="486"/>
        <end position="496"/>
    </location>
</feature>
<dbReference type="PANTHER" id="PTHR31642:SF23">
    <property type="entry name" value="SPERMIDINE HYDROXYCINNAMOYL TRANSFERASE"/>
    <property type="match status" value="1"/>
</dbReference>
<accession>A0AAD8TNX0</accession>
<dbReference type="Pfam" id="PF02458">
    <property type="entry name" value="Transferase"/>
    <property type="match status" value="1"/>
</dbReference>
<evidence type="ECO:0000256" key="1">
    <source>
        <dbReference type="ARBA" id="ARBA00009861"/>
    </source>
</evidence>
<comment type="caution">
    <text evidence="5">The sequence shown here is derived from an EMBL/GenBank/DDBJ whole genome shotgun (WGS) entry which is preliminary data.</text>
</comment>
<dbReference type="InterPro" id="IPR023213">
    <property type="entry name" value="CAT-like_dom_sf"/>
</dbReference>
<dbReference type="AlphaFoldDB" id="A0AAD8TNX0"/>
<organism evidence="5 6">
    <name type="scientific">Lolium multiflorum</name>
    <name type="common">Italian ryegrass</name>
    <name type="synonym">Lolium perenne subsp. multiflorum</name>
    <dbReference type="NCBI Taxonomy" id="4521"/>
    <lineage>
        <taxon>Eukaryota</taxon>
        <taxon>Viridiplantae</taxon>
        <taxon>Streptophyta</taxon>
        <taxon>Embryophyta</taxon>
        <taxon>Tracheophyta</taxon>
        <taxon>Spermatophyta</taxon>
        <taxon>Magnoliopsida</taxon>
        <taxon>Liliopsida</taxon>
        <taxon>Poales</taxon>
        <taxon>Poaceae</taxon>
        <taxon>BOP clade</taxon>
        <taxon>Pooideae</taxon>
        <taxon>Poodae</taxon>
        <taxon>Poeae</taxon>
        <taxon>Poeae Chloroplast Group 2 (Poeae type)</taxon>
        <taxon>Loliodinae</taxon>
        <taxon>Loliinae</taxon>
        <taxon>Lolium</taxon>
    </lineage>
</organism>
<dbReference type="InterPro" id="IPR050317">
    <property type="entry name" value="Plant_Fungal_Acyltransferase"/>
</dbReference>
<keyword evidence="3" id="KW-0012">Acyltransferase</keyword>
<sequence length="619" mass="66553">MAGINIISSELVRPSEATPHGPFWLSNLDLSVRSGYSPMIYLFRPLGVGCPADFFSADILRTALARALVPFYPLAGRLGMAPDGRLEIDCSGQGAVFVVAQSDAVLEDLEGFAPSKAMCDMFVPPYEEVVGAGGRPLLLLQVSLLIEVTFLHGGGVVLGTGMHHYALDGRSSFHFMQTWSSLARGAGDTVPPFLDRSPLRARSPPVILFDHSHEYCRNAAGSVTGAARPSELAGAILRVTSAQAAVLRARTGESLFRSLVAHIWRCALTARALPSDAESRLYTVVDMRARLSPPLPSAYFGNAGVRTSVSAKVGDVLASPLKFGAQRLRMATGQGDEYARSLVDYLETAADASSKPGRELPDTDLRVISWMGMASHDADFGWGEPAVVAPAAVSYTWFVYSAGDSGDVAVAVAMKPHHMERFKELFFHENEMACTTPLPAAAGPRRLRQSPPPVPAAFASPRRRRRSSEPSHDVLLPRIRRRPMRGEAAAAGAEAAWHPRSPAPHDLSDESDYAAATSVSSSIHAPAFDGMGAVKQSGEASHHPQRLGITGQSRCPQRCGNAGESRPPCLPRKRRGIGAALHIVEALWKRGRLPRRDADDTGTPLHNFPAGCRNIFRNL</sequence>
<dbReference type="PANTHER" id="PTHR31642">
    <property type="entry name" value="TRICHOTHECENE 3-O-ACETYLTRANSFERASE"/>
    <property type="match status" value="1"/>
</dbReference>
<feature type="region of interest" description="Disordered" evidence="4">
    <location>
        <begin position="534"/>
        <end position="573"/>
    </location>
</feature>
<evidence type="ECO:0000256" key="2">
    <source>
        <dbReference type="ARBA" id="ARBA00022679"/>
    </source>
</evidence>
<comment type="similarity">
    <text evidence="1">Belongs to the plant acyltransferase family.</text>
</comment>
<reference evidence="5" key="1">
    <citation type="submission" date="2023-07" db="EMBL/GenBank/DDBJ databases">
        <title>A chromosome-level genome assembly of Lolium multiflorum.</title>
        <authorList>
            <person name="Chen Y."/>
            <person name="Copetti D."/>
            <person name="Kolliker R."/>
            <person name="Studer B."/>
        </authorList>
    </citation>
    <scope>NUCLEOTIDE SEQUENCE</scope>
    <source>
        <strain evidence="5">02402/16</strain>
        <tissue evidence="5">Leaf</tissue>
    </source>
</reference>
<dbReference type="Proteomes" id="UP001231189">
    <property type="component" value="Unassembled WGS sequence"/>
</dbReference>
<keyword evidence="2" id="KW-0808">Transferase</keyword>
<evidence type="ECO:0000256" key="3">
    <source>
        <dbReference type="ARBA" id="ARBA00023315"/>
    </source>
</evidence>
<proteinExistence type="inferred from homology"/>
<evidence type="ECO:0000256" key="4">
    <source>
        <dbReference type="SAM" id="MobiDB-lite"/>
    </source>
</evidence>
<dbReference type="EMBL" id="JAUUTY010000002">
    <property type="protein sequence ID" value="KAK1686645.1"/>
    <property type="molecule type" value="Genomic_DNA"/>
</dbReference>
<dbReference type="GO" id="GO:0016747">
    <property type="term" value="F:acyltransferase activity, transferring groups other than amino-acyl groups"/>
    <property type="evidence" value="ECO:0007669"/>
    <property type="project" value="UniProtKB-ARBA"/>
</dbReference>
<dbReference type="Gene3D" id="3.30.559.10">
    <property type="entry name" value="Chloramphenicol acetyltransferase-like domain"/>
    <property type="match status" value="2"/>
</dbReference>